<evidence type="ECO:0000313" key="2">
    <source>
        <dbReference type="Proteomes" id="UP000324748"/>
    </source>
</evidence>
<name>A0A5B0NQM6_PUCGR</name>
<organism evidence="1 2">
    <name type="scientific">Puccinia graminis f. sp. tritici</name>
    <dbReference type="NCBI Taxonomy" id="56615"/>
    <lineage>
        <taxon>Eukaryota</taxon>
        <taxon>Fungi</taxon>
        <taxon>Dikarya</taxon>
        <taxon>Basidiomycota</taxon>
        <taxon>Pucciniomycotina</taxon>
        <taxon>Pucciniomycetes</taxon>
        <taxon>Pucciniales</taxon>
        <taxon>Pucciniaceae</taxon>
        <taxon>Puccinia</taxon>
    </lineage>
</organism>
<dbReference type="EMBL" id="VSWC01000092">
    <property type="protein sequence ID" value="KAA1091243.1"/>
    <property type="molecule type" value="Genomic_DNA"/>
</dbReference>
<gene>
    <name evidence="1" type="ORF">PGT21_029394</name>
</gene>
<dbReference type="AlphaFoldDB" id="A0A5B0NQM6"/>
<sequence length="134" mass="15547">MRKREGTETPCSTIERFKYLFKKKIHIGLVPPTEKVSKYFRYSFEPVGETEAWFENFTKDSYLPPKNFRNNFRTKSDPSAFSVTPTLSSSTIDPKDTATNFLLNLVSNWLNRRWKSTLNTHYGQLGDAPARNVT</sequence>
<comment type="caution">
    <text evidence="1">The sequence shown here is derived from an EMBL/GenBank/DDBJ whole genome shotgun (WGS) entry which is preliminary data.</text>
</comment>
<protein>
    <submittedName>
        <fullName evidence="1">Uncharacterized protein</fullName>
    </submittedName>
</protein>
<reference evidence="1 2" key="1">
    <citation type="submission" date="2019-05" db="EMBL/GenBank/DDBJ databases">
        <title>Emergence of the Ug99 lineage of the wheat stem rust pathogen through somatic hybridization.</title>
        <authorList>
            <person name="Li F."/>
            <person name="Upadhyaya N.M."/>
            <person name="Sperschneider J."/>
            <person name="Matny O."/>
            <person name="Nguyen-Phuc H."/>
            <person name="Mago R."/>
            <person name="Raley C."/>
            <person name="Miller M.E."/>
            <person name="Silverstein K.A.T."/>
            <person name="Henningsen E."/>
            <person name="Hirsch C.D."/>
            <person name="Visser B."/>
            <person name="Pretorius Z.A."/>
            <person name="Steffenson B.J."/>
            <person name="Schwessinger B."/>
            <person name="Dodds P.N."/>
            <person name="Figueroa M."/>
        </authorList>
    </citation>
    <scope>NUCLEOTIDE SEQUENCE [LARGE SCALE GENOMIC DNA]</scope>
    <source>
        <strain evidence="1">21-0</strain>
    </source>
</reference>
<proteinExistence type="predicted"/>
<accession>A0A5B0NQM6</accession>
<evidence type="ECO:0000313" key="1">
    <source>
        <dbReference type="EMBL" id="KAA1091243.1"/>
    </source>
</evidence>
<keyword evidence="2" id="KW-1185">Reference proteome</keyword>
<dbReference type="Proteomes" id="UP000324748">
    <property type="component" value="Unassembled WGS sequence"/>
</dbReference>